<evidence type="ECO:0000259" key="1">
    <source>
        <dbReference type="Pfam" id="PF03724"/>
    </source>
</evidence>
<protein>
    <submittedName>
        <fullName evidence="2">META domain-containing protein</fullName>
    </submittedName>
</protein>
<dbReference type="RefSeq" id="WP_355711574.1">
    <property type="nucleotide sequence ID" value="NZ_JBEXNP010000001.1"/>
</dbReference>
<dbReference type="PROSITE" id="PS51257">
    <property type="entry name" value="PROKAR_LIPOPROTEIN"/>
    <property type="match status" value="1"/>
</dbReference>
<dbReference type="Gene3D" id="2.40.128.270">
    <property type="match status" value="2"/>
</dbReference>
<sequence length="278" mass="28787">MDTSRTRISGPLTGAVTVLALLTLAACGTEPGGSDAGGDGTVKPDLQISGIDWTVDSVTVDGKKIPAPERATVRIDEKGRAKGNTGCNHFGADVKVKGDTITVGPGQTTEIGCPKNVAKFEQHLQRTFTGELKAKITDDRLTLTKAGGDTIALSETKPEPDAQLLGTEWRVESLRDGDTATSVSGEAAGKAKLVFGEDGSVGGNLGCNHVSGRAKVSGSTLTFSKIATTRKLCPPPVMDTERALLKILDGKATYEIRERTLSLTAAGGKGLDAVAIAK</sequence>
<accession>A0ABW6RC79</accession>
<dbReference type="PANTHER" id="PTHR35535:SF2">
    <property type="entry name" value="DUF306 DOMAIN-CONTAINING PROTEIN"/>
    <property type="match status" value="1"/>
</dbReference>
<proteinExistence type="predicted"/>
<dbReference type="InterPro" id="IPR053147">
    <property type="entry name" value="Hsp_HslJ-like"/>
</dbReference>
<keyword evidence="3" id="KW-1185">Reference proteome</keyword>
<feature type="domain" description="DUF306" evidence="1">
    <location>
        <begin position="48"/>
        <end position="151"/>
    </location>
</feature>
<dbReference type="Proteomes" id="UP001601976">
    <property type="component" value="Unassembled WGS sequence"/>
</dbReference>
<dbReference type="Pfam" id="PF03724">
    <property type="entry name" value="META"/>
    <property type="match status" value="2"/>
</dbReference>
<evidence type="ECO:0000313" key="3">
    <source>
        <dbReference type="Proteomes" id="UP001601976"/>
    </source>
</evidence>
<organism evidence="2 3">
    <name type="scientific">Streptomyces flavidovirens</name>
    <dbReference type="NCBI Taxonomy" id="67298"/>
    <lineage>
        <taxon>Bacteria</taxon>
        <taxon>Bacillati</taxon>
        <taxon>Actinomycetota</taxon>
        <taxon>Actinomycetes</taxon>
        <taxon>Kitasatosporales</taxon>
        <taxon>Streptomycetaceae</taxon>
        <taxon>Streptomyces</taxon>
    </lineage>
</organism>
<name>A0ABW6RC79_9ACTN</name>
<evidence type="ECO:0000313" key="2">
    <source>
        <dbReference type="EMBL" id="MFF3339118.1"/>
    </source>
</evidence>
<dbReference type="EMBL" id="JBIAPK010000003">
    <property type="protein sequence ID" value="MFF3339118.1"/>
    <property type="molecule type" value="Genomic_DNA"/>
</dbReference>
<reference evidence="2 3" key="1">
    <citation type="submission" date="2024-10" db="EMBL/GenBank/DDBJ databases">
        <title>The Natural Products Discovery Center: Release of the First 8490 Sequenced Strains for Exploring Actinobacteria Biosynthetic Diversity.</title>
        <authorList>
            <person name="Kalkreuter E."/>
            <person name="Kautsar S.A."/>
            <person name="Yang D."/>
            <person name="Bader C.D."/>
            <person name="Teijaro C.N."/>
            <person name="Fluegel L."/>
            <person name="Davis C.M."/>
            <person name="Simpson J.R."/>
            <person name="Lauterbach L."/>
            <person name="Steele A.D."/>
            <person name="Gui C."/>
            <person name="Meng S."/>
            <person name="Li G."/>
            <person name="Viehrig K."/>
            <person name="Ye F."/>
            <person name="Su P."/>
            <person name="Kiefer A.F."/>
            <person name="Nichols A."/>
            <person name="Cepeda A.J."/>
            <person name="Yan W."/>
            <person name="Fan B."/>
            <person name="Jiang Y."/>
            <person name="Adhikari A."/>
            <person name="Zheng C.-J."/>
            <person name="Schuster L."/>
            <person name="Cowan T.M."/>
            <person name="Smanski M.J."/>
            <person name="Chevrette M.G."/>
            <person name="De Carvalho L.P.S."/>
            <person name="Shen B."/>
        </authorList>
    </citation>
    <scope>NUCLEOTIDE SEQUENCE [LARGE SCALE GENOMIC DNA]</scope>
    <source>
        <strain evidence="2 3">NPDC003029</strain>
    </source>
</reference>
<feature type="domain" description="DUF306" evidence="1">
    <location>
        <begin position="162"/>
        <end position="270"/>
    </location>
</feature>
<dbReference type="PANTHER" id="PTHR35535">
    <property type="entry name" value="HEAT SHOCK PROTEIN HSLJ"/>
    <property type="match status" value="1"/>
</dbReference>
<dbReference type="InterPro" id="IPR038670">
    <property type="entry name" value="HslJ-like_sf"/>
</dbReference>
<dbReference type="InterPro" id="IPR005184">
    <property type="entry name" value="DUF306_Meta_HslJ"/>
</dbReference>
<gene>
    <name evidence="2" type="ORF">ACFYWW_10335</name>
</gene>
<comment type="caution">
    <text evidence="2">The sequence shown here is derived from an EMBL/GenBank/DDBJ whole genome shotgun (WGS) entry which is preliminary data.</text>
</comment>